<dbReference type="Gene3D" id="3.90.1150.10">
    <property type="entry name" value="Aspartate Aminotransferase, domain 1"/>
    <property type="match status" value="1"/>
</dbReference>
<dbReference type="Pfam" id="PF00266">
    <property type="entry name" value="Aminotran_5"/>
    <property type="match status" value="1"/>
</dbReference>
<reference evidence="2 3" key="1">
    <citation type="journal article" date="2019" name="Nat. Ecol. Evol.">
        <title>Megaphylogeny resolves global patterns of mushroom evolution.</title>
        <authorList>
            <person name="Varga T."/>
            <person name="Krizsan K."/>
            <person name="Foldi C."/>
            <person name="Dima B."/>
            <person name="Sanchez-Garcia M."/>
            <person name="Sanchez-Ramirez S."/>
            <person name="Szollosi G.J."/>
            <person name="Szarkandi J.G."/>
            <person name="Papp V."/>
            <person name="Albert L."/>
            <person name="Andreopoulos W."/>
            <person name="Angelini C."/>
            <person name="Antonin V."/>
            <person name="Barry K.W."/>
            <person name="Bougher N.L."/>
            <person name="Buchanan P."/>
            <person name="Buyck B."/>
            <person name="Bense V."/>
            <person name="Catcheside P."/>
            <person name="Chovatia M."/>
            <person name="Cooper J."/>
            <person name="Damon W."/>
            <person name="Desjardin D."/>
            <person name="Finy P."/>
            <person name="Geml J."/>
            <person name="Haridas S."/>
            <person name="Hughes K."/>
            <person name="Justo A."/>
            <person name="Karasinski D."/>
            <person name="Kautmanova I."/>
            <person name="Kiss B."/>
            <person name="Kocsube S."/>
            <person name="Kotiranta H."/>
            <person name="LaButti K.M."/>
            <person name="Lechner B.E."/>
            <person name="Liimatainen K."/>
            <person name="Lipzen A."/>
            <person name="Lukacs Z."/>
            <person name="Mihaltcheva S."/>
            <person name="Morgado L.N."/>
            <person name="Niskanen T."/>
            <person name="Noordeloos M.E."/>
            <person name="Ohm R.A."/>
            <person name="Ortiz-Santana B."/>
            <person name="Ovrebo C."/>
            <person name="Racz N."/>
            <person name="Riley R."/>
            <person name="Savchenko A."/>
            <person name="Shiryaev A."/>
            <person name="Soop K."/>
            <person name="Spirin V."/>
            <person name="Szebenyi C."/>
            <person name="Tomsovsky M."/>
            <person name="Tulloss R.E."/>
            <person name="Uehling J."/>
            <person name="Grigoriev I.V."/>
            <person name="Vagvolgyi C."/>
            <person name="Papp T."/>
            <person name="Martin F.M."/>
            <person name="Miettinen O."/>
            <person name="Hibbett D.S."/>
            <person name="Nagy L.G."/>
        </authorList>
    </citation>
    <scope>NUCLEOTIDE SEQUENCE [LARGE SCALE GENOMIC DNA]</scope>
    <source>
        <strain evidence="2 3">CBS 309.79</strain>
    </source>
</reference>
<keyword evidence="3" id="KW-1185">Reference proteome</keyword>
<organism evidence="2 3">
    <name type="scientific">Pterulicium gracile</name>
    <dbReference type="NCBI Taxonomy" id="1884261"/>
    <lineage>
        <taxon>Eukaryota</taxon>
        <taxon>Fungi</taxon>
        <taxon>Dikarya</taxon>
        <taxon>Basidiomycota</taxon>
        <taxon>Agaricomycotina</taxon>
        <taxon>Agaricomycetes</taxon>
        <taxon>Agaricomycetidae</taxon>
        <taxon>Agaricales</taxon>
        <taxon>Pleurotineae</taxon>
        <taxon>Pterulaceae</taxon>
        <taxon>Pterulicium</taxon>
    </lineage>
</organism>
<dbReference type="AlphaFoldDB" id="A0A5C3Q399"/>
<protein>
    <submittedName>
        <fullName evidence="2">Pyridoxal phosphate-dependent transferase</fullName>
    </submittedName>
</protein>
<dbReference type="InterPro" id="IPR015422">
    <property type="entry name" value="PyrdxlP-dep_Trfase_small"/>
</dbReference>
<dbReference type="SUPFAM" id="SSF53383">
    <property type="entry name" value="PLP-dependent transferases"/>
    <property type="match status" value="1"/>
</dbReference>
<accession>A0A5C3Q399</accession>
<feature type="domain" description="Aminotransferase class V" evidence="1">
    <location>
        <begin position="21"/>
        <end position="415"/>
    </location>
</feature>
<dbReference type="InterPro" id="IPR000192">
    <property type="entry name" value="Aminotrans_V_dom"/>
</dbReference>
<evidence type="ECO:0000259" key="1">
    <source>
        <dbReference type="Pfam" id="PF00266"/>
    </source>
</evidence>
<evidence type="ECO:0000313" key="3">
    <source>
        <dbReference type="Proteomes" id="UP000305067"/>
    </source>
</evidence>
<dbReference type="Proteomes" id="UP000305067">
    <property type="component" value="Unassembled WGS sequence"/>
</dbReference>
<dbReference type="EMBL" id="ML178863">
    <property type="protein sequence ID" value="TFK96291.1"/>
    <property type="molecule type" value="Genomic_DNA"/>
</dbReference>
<dbReference type="STRING" id="1884261.A0A5C3Q399"/>
<evidence type="ECO:0000313" key="2">
    <source>
        <dbReference type="EMBL" id="TFK96291.1"/>
    </source>
</evidence>
<name>A0A5C3Q399_9AGAR</name>
<dbReference type="InterPro" id="IPR015424">
    <property type="entry name" value="PyrdxlP-dep_Trfase"/>
</dbReference>
<dbReference type="PANTHER" id="PTHR43586">
    <property type="entry name" value="CYSTEINE DESULFURASE"/>
    <property type="match status" value="1"/>
</dbReference>
<sequence length="426" mass="46716">MTKLDVQKVRSHFPSLETGYIFADNAGGSQVTRGVVDRITDYLIHSNVQLGADYAISIQSTKRVAEGVVAAQQLFNAASVDEVVLGSSSTLNLENLARGLESDIKAGDEFIITGDHEANAGPWKKLAQRTGAVIKLWEATPTSHDNPYSVALKIEDLLPLVTSKTRIVAFTACSNILGTLNPIAEFTKAIRKEAKEKGAAKVEISVDCVAYAPHRRIDVQAWNIDFCVFSLYKVYGPHMSGLYVRKAALTSSVSALTHHFLPVDEISYKLQPGGQGYELVYSITDLVPYFQSLTPENTLEAGFAAIAEHEVTLMKPLISFLTEQKQWDRGVRLVGVPSTSAVDRAPTISFVVVGEKAMSSRDVVRVFDKKGQVGIRYGHFYAYTLVEHLSPDMDTADGVVRISLVHYNTVQEVERIIEILKEALGV</sequence>
<dbReference type="PANTHER" id="PTHR43586:SF21">
    <property type="entry name" value="PYRIDOXAL PHOSPHATE (PLP)-DEPENDENT ASPARTATE AMINOTRANSFERASE SUPERFAMILY"/>
    <property type="match status" value="1"/>
</dbReference>
<proteinExistence type="predicted"/>
<keyword evidence="2" id="KW-0808">Transferase</keyword>
<dbReference type="Gene3D" id="3.40.640.10">
    <property type="entry name" value="Type I PLP-dependent aspartate aminotransferase-like (Major domain)"/>
    <property type="match status" value="1"/>
</dbReference>
<gene>
    <name evidence="2" type="ORF">BDV98DRAFT_576371</name>
</gene>
<dbReference type="OrthoDB" id="420046at2759"/>
<dbReference type="InterPro" id="IPR015421">
    <property type="entry name" value="PyrdxlP-dep_Trfase_major"/>
</dbReference>
<dbReference type="GO" id="GO:0016740">
    <property type="term" value="F:transferase activity"/>
    <property type="evidence" value="ECO:0007669"/>
    <property type="project" value="UniProtKB-KW"/>
</dbReference>